<keyword evidence="1" id="KW-1133">Transmembrane helix</keyword>
<keyword evidence="3" id="KW-1185">Reference proteome</keyword>
<feature type="transmembrane region" description="Helical" evidence="1">
    <location>
        <begin position="75"/>
        <end position="93"/>
    </location>
</feature>
<reference evidence="2" key="1">
    <citation type="submission" date="2022-03" db="EMBL/GenBank/DDBJ databases">
        <title>Identification of a novel bacterium isolated from mangrove sediments.</title>
        <authorList>
            <person name="Pan X."/>
        </authorList>
    </citation>
    <scope>NUCLEOTIDE SEQUENCE</scope>
    <source>
        <strain evidence="2">B2580</strain>
    </source>
</reference>
<dbReference type="RefSeq" id="WP_243992793.1">
    <property type="nucleotide sequence ID" value="NZ_JALHLE010000009.1"/>
</dbReference>
<sequence>MSYLVYVCAFLLFIALWPGEFGLDDAYITLSNARTILTGGDSVYGASPLLGATSAVHLAVVTFFGLFLPLPQASVVVSALSVILYGAGLKALAEAAGCRGWQTAVIVFVGLCVGYQSFQYFNGLETGLAMASVAWALVLADSRYLPLLCGIIPFVRPELAFLAAPLFFRRLYIVRDWQWSIGLAIAAAFPFALWYFLETGVPFPNTGEAKMAFFAEIHLPLLVRLKLAALAIGGSLLIVLALGIPKLPRIPAGWCVAVFLVLWLGMAAVTLPSLLTHNFYRYLAPVVPALCYPLAAKIACNDAPSRLIAIISVIWTAVSLTVAVPHISEEAEFYSTEGRAAAKFVRDRIPAGSTVLIHDAGLVAWFLPPSHLVDVVGLKTPESTAYHKRYTRHACQWGKALDGIARDSGATYLVGLQGIWLWECVAANLKQQGWELAIVRAPNGKGYVVYRIIRS</sequence>
<feature type="transmembrane region" description="Helical" evidence="1">
    <location>
        <begin position="254"/>
        <end position="273"/>
    </location>
</feature>
<proteinExistence type="predicted"/>
<evidence type="ECO:0000256" key="1">
    <source>
        <dbReference type="SAM" id="Phobius"/>
    </source>
</evidence>
<feature type="transmembrane region" description="Helical" evidence="1">
    <location>
        <begin position="46"/>
        <end position="68"/>
    </location>
</feature>
<comment type="caution">
    <text evidence="2">The sequence shown here is derived from an EMBL/GenBank/DDBJ whole genome shotgun (WGS) entry which is preliminary data.</text>
</comment>
<organism evidence="2 3">
    <name type="scientific">Novosphingobium album</name>
    <name type="common">ex Hu et al. 2023</name>
    <dbReference type="NCBI Taxonomy" id="2930093"/>
    <lineage>
        <taxon>Bacteria</taxon>
        <taxon>Pseudomonadati</taxon>
        <taxon>Pseudomonadota</taxon>
        <taxon>Alphaproteobacteria</taxon>
        <taxon>Sphingomonadales</taxon>
        <taxon>Sphingomonadaceae</taxon>
        <taxon>Novosphingobium</taxon>
    </lineage>
</organism>
<keyword evidence="1" id="KW-0472">Membrane</keyword>
<dbReference type="Proteomes" id="UP001162880">
    <property type="component" value="Unassembled WGS sequence"/>
</dbReference>
<feature type="transmembrane region" description="Helical" evidence="1">
    <location>
        <begin position="217"/>
        <end position="242"/>
    </location>
</feature>
<evidence type="ECO:0008006" key="4">
    <source>
        <dbReference type="Google" id="ProtNLM"/>
    </source>
</evidence>
<accession>A0ABT0B0R1</accession>
<feature type="transmembrane region" description="Helical" evidence="1">
    <location>
        <begin position="179"/>
        <end position="197"/>
    </location>
</feature>
<name>A0ABT0B0R1_9SPHN</name>
<gene>
    <name evidence="2" type="ORF">MTR64_08550</name>
</gene>
<protein>
    <recommendedName>
        <fullName evidence="4">Glycosyltransferase RgtA/B/C/D-like domain-containing protein</fullName>
    </recommendedName>
</protein>
<keyword evidence="1" id="KW-0812">Transmembrane</keyword>
<evidence type="ECO:0000313" key="2">
    <source>
        <dbReference type="EMBL" id="MCJ2178610.1"/>
    </source>
</evidence>
<feature type="transmembrane region" description="Helical" evidence="1">
    <location>
        <begin position="144"/>
        <end position="167"/>
    </location>
</feature>
<dbReference type="EMBL" id="JALHLE010000009">
    <property type="protein sequence ID" value="MCJ2178610.1"/>
    <property type="molecule type" value="Genomic_DNA"/>
</dbReference>
<evidence type="ECO:0000313" key="3">
    <source>
        <dbReference type="Proteomes" id="UP001162880"/>
    </source>
</evidence>